<comment type="caution">
    <text evidence="1">The sequence shown here is derived from an EMBL/GenBank/DDBJ whole genome shotgun (WGS) entry which is preliminary data.</text>
</comment>
<keyword evidence="2" id="KW-1185">Reference proteome</keyword>
<organism evidence="1 2">
    <name type="scientific">Halospina denitrificans</name>
    <dbReference type="NCBI Taxonomy" id="332522"/>
    <lineage>
        <taxon>Bacteria</taxon>
        <taxon>Pseudomonadati</taxon>
        <taxon>Pseudomonadota</taxon>
        <taxon>Gammaproteobacteria</taxon>
        <taxon>Halospina</taxon>
    </lineage>
</organism>
<dbReference type="Proteomes" id="UP000295830">
    <property type="component" value="Unassembled WGS sequence"/>
</dbReference>
<dbReference type="AlphaFoldDB" id="A0A4R7K2E4"/>
<proteinExistence type="predicted"/>
<sequence>MEYRAIAPLRPAIILLRVGFSLRNETQEKPVTGTNVFPQQAFAPEVAARAANCFDILVLKSRMTDSAQCLLRAMGVHIDERPSTGMPGPPVYHLWAPEPRPSVTWLDPHQADAFIDALLAENHRFRSPEWVDLMLCSHRAGTLRDMDEGIELGEQGIDVGLVLRDLLHYPSA</sequence>
<protein>
    <submittedName>
        <fullName evidence="1">Uncharacterized protein</fullName>
    </submittedName>
</protein>
<gene>
    <name evidence="1" type="ORF">DES49_0307</name>
</gene>
<accession>A0A4R7K2E4</accession>
<evidence type="ECO:0000313" key="2">
    <source>
        <dbReference type="Proteomes" id="UP000295830"/>
    </source>
</evidence>
<reference evidence="1 2" key="1">
    <citation type="submission" date="2019-03" db="EMBL/GenBank/DDBJ databases">
        <title>Genomic Encyclopedia of Type Strains, Phase IV (KMG-IV): sequencing the most valuable type-strain genomes for metagenomic binning, comparative biology and taxonomic classification.</title>
        <authorList>
            <person name="Goeker M."/>
        </authorList>
    </citation>
    <scope>NUCLEOTIDE SEQUENCE [LARGE SCALE GENOMIC DNA]</scope>
    <source>
        <strain evidence="1 2">DSM 15505</strain>
    </source>
</reference>
<name>A0A4R7K2E4_9GAMM</name>
<dbReference type="EMBL" id="SOAX01000001">
    <property type="protein sequence ID" value="TDT44207.1"/>
    <property type="molecule type" value="Genomic_DNA"/>
</dbReference>
<evidence type="ECO:0000313" key="1">
    <source>
        <dbReference type="EMBL" id="TDT44207.1"/>
    </source>
</evidence>